<feature type="transmembrane region" description="Helical" evidence="10">
    <location>
        <begin position="45"/>
        <end position="69"/>
    </location>
</feature>
<evidence type="ECO:0000313" key="11">
    <source>
        <dbReference type="EMBL" id="NBH60411.1"/>
    </source>
</evidence>
<dbReference type="PANTHER" id="PTHR43823">
    <property type="entry name" value="SPORULATION PROTEIN YKVU"/>
    <property type="match status" value="1"/>
</dbReference>
<keyword evidence="8 10" id="KW-0472">Membrane</keyword>
<keyword evidence="9" id="KW-0046">Antibiotic resistance</keyword>
<feature type="transmembrane region" description="Helical" evidence="10">
    <location>
        <begin position="90"/>
        <end position="113"/>
    </location>
</feature>
<evidence type="ECO:0000256" key="4">
    <source>
        <dbReference type="ARBA" id="ARBA00022448"/>
    </source>
</evidence>
<dbReference type="InterPro" id="IPR045070">
    <property type="entry name" value="MATE_MepA-like"/>
</dbReference>
<feature type="transmembrane region" description="Helical" evidence="10">
    <location>
        <begin position="309"/>
        <end position="332"/>
    </location>
</feature>
<evidence type="ECO:0000256" key="5">
    <source>
        <dbReference type="ARBA" id="ARBA00022475"/>
    </source>
</evidence>
<protein>
    <recommendedName>
        <fullName evidence="3">Multidrug export protein MepA</fullName>
    </recommendedName>
</protein>
<dbReference type="GO" id="GO:0042910">
    <property type="term" value="F:xenobiotic transmembrane transporter activity"/>
    <property type="evidence" value="ECO:0007669"/>
    <property type="project" value="InterPro"/>
</dbReference>
<dbReference type="Pfam" id="PF01554">
    <property type="entry name" value="MatE"/>
    <property type="match status" value="1"/>
</dbReference>
<feature type="transmembrane region" description="Helical" evidence="10">
    <location>
        <begin position="386"/>
        <end position="406"/>
    </location>
</feature>
<comment type="similarity">
    <text evidence="2">Belongs to the multi antimicrobial extrusion (MATE) (TC 2.A.66.1) family. MepA subfamily.</text>
</comment>
<feature type="transmembrane region" description="Helical" evidence="10">
    <location>
        <begin position="163"/>
        <end position="185"/>
    </location>
</feature>
<dbReference type="GO" id="GO:0015297">
    <property type="term" value="F:antiporter activity"/>
    <property type="evidence" value="ECO:0007669"/>
    <property type="project" value="InterPro"/>
</dbReference>
<evidence type="ECO:0000313" key="12">
    <source>
        <dbReference type="Proteomes" id="UP000446866"/>
    </source>
</evidence>
<dbReference type="AlphaFoldDB" id="A0A845QH33"/>
<keyword evidence="4" id="KW-0813">Transport</keyword>
<dbReference type="GO" id="GO:0046677">
    <property type="term" value="P:response to antibiotic"/>
    <property type="evidence" value="ECO:0007669"/>
    <property type="project" value="UniProtKB-KW"/>
</dbReference>
<feature type="transmembrane region" description="Helical" evidence="10">
    <location>
        <begin position="133"/>
        <end position="151"/>
    </location>
</feature>
<evidence type="ECO:0000256" key="7">
    <source>
        <dbReference type="ARBA" id="ARBA00022989"/>
    </source>
</evidence>
<comment type="subcellular location">
    <subcellularLocation>
        <location evidence="1">Cell membrane</location>
        <topology evidence="1">Multi-pass membrane protein</topology>
    </subcellularLocation>
</comment>
<accession>A0A845QH33</accession>
<dbReference type="InterPro" id="IPR051327">
    <property type="entry name" value="MATE_MepA_subfamily"/>
</dbReference>
<organism evidence="11 12">
    <name type="scientific">Anaerotruncus colihominis</name>
    <dbReference type="NCBI Taxonomy" id="169435"/>
    <lineage>
        <taxon>Bacteria</taxon>
        <taxon>Bacillati</taxon>
        <taxon>Bacillota</taxon>
        <taxon>Clostridia</taxon>
        <taxon>Eubacteriales</taxon>
        <taxon>Oscillospiraceae</taxon>
        <taxon>Anaerotruncus</taxon>
    </lineage>
</organism>
<evidence type="ECO:0000256" key="10">
    <source>
        <dbReference type="SAM" id="Phobius"/>
    </source>
</evidence>
<dbReference type="PIRSF" id="PIRSF006603">
    <property type="entry name" value="DinF"/>
    <property type="match status" value="1"/>
</dbReference>
<evidence type="ECO:0000256" key="9">
    <source>
        <dbReference type="ARBA" id="ARBA00023251"/>
    </source>
</evidence>
<gene>
    <name evidence="11" type="ORF">D0435_01810</name>
</gene>
<dbReference type="RefSeq" id="WP_160200697.1">
    <property type="nucleotide sequence ID" value="NZ_QXWK01000001.1"/>
</dbReference>
<evidence type="ECO:0000256" key="1">
    <source>
        <dbReference type="ARBA" id="ARBA00004651"/>
    </source>
</evidence>
<sequence>MDLDVKREIKHKFFSYALPSVAAMWVYTIYTMVDGMFVSRGVGTTALAAVNIAMPLINAAFALGILFAVGASTKASICKGQNNQKEASRIFTTSTVTVFCLAWIVVIAAQLNLHRLALLLGATEGTIEYVEDYLRIIVCFVPCYMTSYNMEVLIKADGFPKKAIMTTCVGAVTNITLDYFFVMVFQWGIKGAAIATGISQVLTFTVFLSHFLSKKSYFKFVKIKWHIREVLGFAKLGIADSVTEFSVGVIIFMFNNVLIRVSGDNGVVIYTVIAYVSQLILMTMMGINQGMQPLVSFYHGRKENTVHRYILRIAIFSAAVASVLSFAVGALYPNPVVAVFIDPSLDMALYLDGVRAFKLFSFSFLPLGVVIILAGYFTALEQNKPAMAISMGRGLIFVTICLLLFAKLFGEIGVWLSMGVSETMALILALVLYKWKLAGGRDENPANR</sequence>
<dbReference type="PANTHER" id="PTHR43823:SF3">
    <property type="entry name" value="MULTIDRUG EXPORT PROTEIN MEPA"/>
    <property type="match status" value="1"/>
</dbReference>
<keyword evidence="6 10" id="KW-0812">Transmembrane</keyword>
<feature type="transmembrane region" description="Helical" evidence="10">
    <location>
        <begin position="359"/>
        <end position="379"/>
    </location>
</feature>
<feature type="transmembrane region" description="Helical" evidence="10">
    <location>
        <begin position="13"/>
        <end position="33"/>
    </location>
</feature>
<comment type="caution">
    <text evidence="11">The sequence shown here is derived from an EMBL/GenBank/DDBJ whole genome shotgun (WGS) entry which is preliminary data.</text>
</comment>
<evidence type="ECO:0000256" key="8">
    <source>
        <dbReference type="ARBA" id="ARBA00023136"/>
    </source>
</evidence>
<keyword evidence="5" id="KW-1003">Cell membrane</keyword>
<evidence type="ECO:0000256" key="3">
    <source>
        <dbReference type="ARBA" id="ARBA00022106"/>
    </source>
</evidence>
<feature type="transmembrane region" description="Helical" evidence="10">
    <location>
        <begin position="267"/>
        <end position="288"/>
    </location>
</feature>
<dbReference type="Proteomes" id="UP000446866">
    <property type="component" value="Unassembled WGS sequence"/>
</dbReference>
<evidence type="ECO:0000256" key="2">
    <source>
        <dbReference type="ARBA" id="ARBA00008417"/>
    </source>
</evidence>
<feature type="transmembrane region" description="Helical" evidence="10">
    <location>
        <begin position="233"/>
        <end position="255"/>
    </location>
</feature>
<name>A0A845QH33_9FIRM</name>
<dbReference type="GO" id="GO:0005886">
    <property type="term" value="C:plasma membrane"/>
    <property type="evidence" value="ECO:0007669"/>
    <property type="project" value="UniProtKB-SubCell"/>
</dbReference>
<dbReference type="CDD" id="cd13143">
    <property type="entry name" value="MATE_MepA_like"/>
    <property type="match status" value="1"/>
</dbReference>
<evidence type="ECO:0000256" key="6">
    <source>
        <dbReference type="ARBA" id="ARBA00022692"/>
    </source>
</evidence>
<keyword evidence="12" id="KW-1185">Reference proteome</keyword>
<dbReference type="InterPro" id="IPR002528">
    <property type="entry name" value="MATE_fam"/>
</dbReference>
<reference evidence="11 12" key="1">
    <citation type="submission" date="2018-08" db="EMBL/GenBank/DDBJ databases">
        <title>Murine metabolic-syndrome-specific gut microbial biobank.</title>
        <authorList>
            <person name="Liu C."/>
        </authorList>
    </citation>
    <scope>NUCLEOTIDE SEQUENCE [LARGE SCALE GENOMIC DNA]</scope>
    <source>
        <strain evidence="11 12">28</strain>
    </source>
</reference>
<dbReference type="InterPro" id="IPR048279">
    <property type="entry name" value="MdtK-like"/>
</dbReference>
<proteinExistence type="inferred from homology"/>
<dbReference type="EMBL" id="QXWK01000001">
    <property type="protein sequence ID" value="NBH60411.1"/>
    <property type="molecule type" value="Genomic_DNA"/>
</dbReference>
<feature type="transmembrane region" description="Helical" evidence="10">
    <location>
        <begin position="191"/>
        <end position="212"/>
    </location>
</feature>
<keyword evidence="7 10" id="KW-1133">Transmembrane helix</keyword>